<evidence type="ECO:0000313" key="1">
    <source>
        <dbReference type="EMBL" id="KAK4451378.1"/>
    </source>
</evidence>
<name>A0AAV9GVG4_9PEZI</name>
<proteinExistence type="predicted"/>
<sequence length="340" mass="38855">MSHQITKTGDSAVVDWLLESDPAIKWQVMRDLLNKPESEWAAERKKVEFEGWGARLLSLQGEDGQWDGGSFCPGDFTPQKWKEEGQPWTATYPTLNRLRELGFDPSSERAQRTVELIRKNCRWDHDGQQYWDGEVEECINGQTVATGAYLGVDVSPIVNRLLKGRMEDGGWNCESERGSVRSSFDSTINVLEGLLEFERATGGTPESITARKSGEEYLLKRRLMFRLSDGEVADKKYLAFFDPNHWHYNVLRALDYFRSQSILNGAAPDPRLKEAIEHVRSKRLDDGKWAVTQDFKGKPTGREWFPFHDGIGKPSPWVTLRALRVLQWWDEMNQAAGSEA</sequence>
<accession>A0AAV9GVG4</accession>
<dbReference type="EMBL" id="MU865928">
    <property type="protein sequence ID" value="KAK4451378.1"/>
    <property type="molecule type" value="Genomic_DNA"/>
</dbReference>
<reference evidence="1" key="2">
    <citation type="submission" date="2023-05" db="EMBL/GenBank/DDBJ databases">
        <authorList>
            <consortium name="Lawrence Berkeley National Laboratory"/>
            <person name="Steindorff A."/>
            <person name="Hensen N."/>
            <person name="Bonometti L."/>
            <person name="Westerberg I."/>
            <person name="Brannstrom I.O."/>
            <person name="Guillou S."/>
            <person name="Cros-Aarteil S."/>
            <person name="Calhoun S."/>
            <person name="Haridas S."/>
            <person name="Kuo A."/>
            <person name="Mondo S."/>
            <person name="Pangilinan J."/>
            <person name="Riley R."/>
            <person name="Labutti K."/>
            <person name="Andreopoulos B."/>
            <person name="Lipzen A."/>
            <person name="Chen C."/>
            <person name="Yanf M."/>
            <person name="Daum C."/>
            <person name="Ng V."/>
            <person name="Clum A."/>
            <person name="Ohm R."/>
            <person name="Martin F."/>
            <person name="Silar P."/>
            <person name="Natvig D."/>
            <person name="Lalanne C."/>
            <person name="Gautier V."/>
            <person name="Ament-Velasquez S.L."/>
            <person name="Kruys A."/>
            <person name="Hutchinson M.I."/>
            <person name="Powell A.J."/>
            <person name="Barry K."/>
            <person name="Miller A.N."/>
            <person name="Grigoriev I.V."/>
            <person name="Debuchy R."/>
            <person name="Gladieux P."/>
            <person name="Thoren M.H."/>
            <person name="Johannesson H."/>
        </authorList>
    </citation>
    <scope>NUCLEOTIDE SEQUENCE</scope>
    <source>
        <strain evidence="1">PSN243</strain>
    </source>
</reference>
<reference evidence="1" key="1">
    <citation type="journal article" date="2023" name="Mol. Phylogenet. Evol.">
        <title>Genome-scale phylogeny and comparative genomics of the fungal order Sordariales.</title>
        <authorList>
            <person name="Hensen N."/>
            <person name="Bonometti L."/>
            <person name="Westerberg I."/>
            <person name="Brannstrom I.O."/>
            <person name="Guillou S."/>
            <person name="Cros-Aarteil S."/>
            <person name="Calhoun S."/>
            <person name="Haridas S."/>
            <person name="Kuo A."/>
            <person name="Mondo S."/>
            <person name="Pangilinan J."/>
            <person name="Riley R."/>
            <person name="LaButti K."/>
            <person name="Andreopoulos B."/>
            <person name="Lipzen A."/>
            <person name="Chen C."/>
            <person name="Yan M."/>
            <person name="Daum C."/>
            <person name="Ng V."/>
            <person name="Clum A."/>
            <person name="Steindorff A."/>
            <person name="Ohm R.A."/>
            <person name="Martin F."/>
            <person name="Silar P."/>
            <person name="Natvig D.O."/>
            <person name="Lalanne C."/>
            <person name="Gautier V."/>
            <person name="Ament-Velasquez S.L."/>
            <person name="Kruys A."/>
            <person name="Hutchinson M.I."/>
            <person name="Powell A.J."/>
            <person name="Barry K."/>
            <person name="Miller A.N."/>
            <person name="Grigoriev I.V."/>
            <person name="Debuchy R."/>
            <person name="Gladieux P."/>
            <person name="Hiltunen Thoren M."/>
            <person name="Johannesson H."/>
        </authorList>
    </citation>
    <scope>NUCLEOTIDE SEQUENCE</scope>
    <source>
        <strain evidence="1">PSN243</strain>
    </source>
</reference>
<dbReference type="SUPFAM" id="SSF48239">
    <property type="entry name" value="Terpenoid cyclases/Protein prenyltransferases"/>
    <property type="match status" value="1"/>
</dbReference>
<protein>
    <recommendedName>
        <fullName evidence="3">Squalene cyclase</fullName>
    </recommendedName>
</protein>
<evidence type="ECO:0008006" key="3">
    <source>
        <dbReference type="Google" id="ProtNLM"/>
    </source>
</evidence>
<comment type="caution">
    <text evidence="1">The sequence shown here is derived from an EMBL/GenBank/DDBJ whole genome shotgun (WGS) entry which is preliminary data.</text>
</comment>
<dbReference type="AlphaFoldDB" id="A0AAV9GVG4"/>
<keyword evidence="2" id="KW-1185">Reference proteome</keyword>
<dbReference type="Proteomes" id="UP001321760">
    <property type="component" value="Unassembled WGS sequence"/>
</dbReference>
<dbReference type="Gene3D" id="1.50.10.20">
    <property type="match status" value="1"/>
</dbReference>
<dbReference type="InterPro" id="IPR008930">
    <property type="entry name" value="Terpenoid_cyclase/PrenylTrfase"/>
</dbReference>
<evidence type="ECO:0000313" key="2">
    <source>
        <dbReference type="Proteomes" id="UP001321760"/>
    </source>
</evidence>
<gene>
    <name evidence="1" type="ORF">QBC34DRAFT_54480</name>
</gene>
<organism evidence="1 2">
    <name type="scientific">Podospora aff. communis PSN243</name>
    <dbReference type="NCBI Taxonomy" id="3040156"/>
    <lineage>
        <taxon>Eukaryota</taxon>
        <taxon>Fungi</taxon>
        <taxon>Dikarya</taxon>
        <taxon>Ascomycota</taxon>
        <taxon>Pezizomycotina</taxon>
        <taxon>Sordariomycetes</taxon>
        <taxon>Sordariomycetidae</taxon>
        <taxon>Sordariales</taxon>
        <taxon>Podosporaceae</taxon>
        <taxon>Podospora</taxon>
    </lineage>
</organism>